<gene>
    <name evidence="2" type="ordered locus">Mpe_B0406</name>
</gene>
<dbReference type="KEGG" id="mpt:Mpe_B0406"/>
<dbReference type="AlphaFoldDB" id="A2SNP2"/>
<protein>
    <submittedName>
        <fullName evidence="2">Uncharacterized protein</fullName>
    </submittedName>
</protein>
<accession>A2SNP2</accession>
<proteinExistence type="predicted"/>
<keyword evidence="1" id="KW-1133">Transmembrane helix</keyword>
<evidence type="ECO:0000313" key="2">
    <source>
        <dbReference type="EMBL" id="ABM97181.1"/>
    </source>
</evidence>
<keyword evidence="1" id="KW-0812">Transmembrane</keyword>
<dbReference type="EMBL" id="CP000556">
    <property type="protein sequence ID" value="ABM97181.1"/>
    <property type="molecule type" value="Genomic_DNA"/>
</dbReference>
<geneLocation type="plasmid" evidence="2 3">
    <name>RPME01</name>
</geneLocation>
<organism evidence="2 3">
    <name type="scientific">Methylibium petroleiphilum (strain ATCC BAA-1232 / LMG 22953 / PM1)</name>
    <dbReference type="NCBI Taxonomy" id="420662"/>
    <lineage>
        <taxon>Bacteria</taxon>
        <taxon>Pseudomonadati</taxon>
        <taxon>Pseudomonadota</taxon>
        <taxon>Betaproteobacteria</taxon>
        <taxon>Burkholderiales</taxon>
        <taxon>Sphaerotilaceae</taxon>
        <taxon>Methylibium</taxon>
    </lineage>
</organism>
<dbReference type="RefSeq" id="WP_011831769.1">
    <property type="nucleotide sequence ID" value="NC_008826.1"/>
</dbReference>
<keyword evidence="1" id="KW-0472">Membrane</keyword>
<keyword evidence="3" id="KW-1185">Reference proteome</keyword>
<reference evidence="2 3" key="1">
    <citation type="journal article" date="2007" name="J. Bacteriol.">
        <title>Whole-genome analysis of the methyl tert-butyl ether-degrading beta-proteobacterium Methylibium petroleiphilum PM1.</title>
        <authorList>
            <person name="Kane S.R."/>
            <person name="Chakicherla A.Y."/>
            <person name="Chain P.S.G."/>
            <person name="Schmidt R."/>
            <person name="Shin M.W."/>
            <person name="Legler T.C."/>
            <person name="Scow K.M."/>
            <person name="Larimer F.W."/>
            <person name="Lucas S.M."/>
            <person name="Richardson P.M."/>
            <person name="Hristova K.R."/>
        </authorList>
    </citation>
    <scope>NUCLEOTIDE SEQUENCE [LARGE SCALE GENOMIC DNA]</scope>
    <source>
        <strain evidence="3">ATCC BAA-1232 / LMG 22953 / PM1</strain>
        <plasmid evidence="2 3">RPME01</plasmid>
    </source>
</reference>
<evidence type="ECO:0000256" key="1">
    <source>
        <dbReference type="SAM" id="Phobius"/>
    </source>
</evidence>
<feature type="transmembrane region" description="Helical" evidence="1">
    <location>
        <begin position="12"/>
        <end position="35"/>
    </location>
</feature>
<name>A2SNP2_METPP</name>
<sequence>MKIKFQPRKQGGFINGMLMIGIALLAVVVGAIAMASSGANTDISTQKTKTTASVGLKRMADAVEAFQISAADVGIAAAEAAVVVPAMPKGFQSSTTDPVIYAAKHFEVPNVDADVCAAVNKTLGVDAAPATVAALGTAKEACTGDNVYVRVVRD</sequence>
<evidence type="ECO:0000313" key="3">
    <source>
        <dbReference type="Proteomes" id="UP000000366"/>
    </source>
</evidence>
<dbReference type="HOGENOM" id="CLU_1702221_0_0_4"/>
<dbReference type="Proteomes" id="UP000000366">
    <property type="component" value="Plasmid RPME01"/>
</dbReference>
<keyword evidence="2" id="KW-0614">Plasmid</keyword>